<keyword evidence="2" id="KW-1185">Reference proteome</keyword>
<gene>
    <name evidence="1" type="ORF">MARPO_0115s0005</name>
</gene>
<protein>
    <submittedName>
        <fullName evidence="1">Uncharacterized protein</fullName>
    </submittedName>
</protein>
<accession>A0A2R6WB52</accession>
<proteinExistence type="predicted"/>
<dbReference type="AlphaFoldDB" id="A0A2R6WB52"/>
<evidence type="ECO:0000313" key="2">
    <source>
        <dbReference type="Proteomes" id="UP000244005"/>
    </source>
</evidence>
<dbReference type="Proteomes" id="UP000244005">
    <property type="component" value="Unassembled WGS sequence"/>
</dbReference>
<dbReference type="EMBL" id="KZ772787">
    <property type="protein sequence ID" value="PTQ31077.1"/>
    <property type="molecule type" value="Genomic_DNA"/>
</dbReference>
<evidence type="ECO:0000313" key="1">
    <source>
        <dbReference type="EMBL" id="PTQ31077.1"/>
    </source>
</evidence>
<sequence>MWSTHILVGPRNIALLVCEARRGRQASEGNNQMLRYYHQTLRQGAVQPTWQ</sequence>
<organism evidence="1 2">
    <name type="scientific">Marchantia polymorpha</name>
    <name type="common">Common liverwort</name>
    <name type="synonym">Marchantia aquatica</name>
    <dbReference type="NCBI Taxonomy" id="3197"/>
    <lineage>
        <taxon>Eukaryota</taxon>
        <taxon>Viridiplantae</taxon>
        <taxon>Streptophyta</taxon>
        <taxon>Embryophyta</taxon>
        <taxon>Marchantiophyta</taxon>
        <taxon>Marchantiopsida</taxon>
        <taxon>Marchantiidae</taxon>
        <taxon>Marchantiales</taxon>
        <taxon>Marchantiaceae</taxon>
        <taxon>Marchantia</taxon>
    </lineage>
</organism>
<reference evidence="2" key="1">
    <citation type="journal article" date="2017" name="Cell">
        <title>Insights into land plant evolution garnered from the Marchantia polymorpha genome.</title>
        <authorList>
            <person name="Bowman J.L."/>
            <person name="Kohchi T."/>
            <person name="Yamato K.T."/>
            <person name="Jenkins J."/>
            <person name="Shu S."/>
            <person name="Ishizaki K."/>
            <person name="Yamaoka S."/>
            <person name="Nishihama R."/>
            <person name="Nakamura Y."/>
            <person name="Berger F."/>
            <person name="Adam C."/>
            <person name="Aki S.S."/>
            <person name="Althoff F."/>
            <person name="Araki T."/>
            <person name="Arteaga-Vazquez M.A."/>
            <person name="Balasubrmanian S."/>
            <person name="Barry K."/>
            <person name="Bauer D."/>
            <person name="Boehm C.R."/>
            <person name="Briginshaw L."/>
            <person name="Caballero-Perez J."/>
            <person name="Catarino B."/>
            <person name="Chen F."/>
            <person name="Chiyoda S."/>
            <person name="Chovatia M."/>
            <person name="Davies K.M."/>
            <person name="Delmans M."/>
            <person name="Demura T."/>
            <person name="Dierschke T."/>
            <person name="Dolan L."/>
            <person name="Dorantes-Acosta A.E."/>
            <person name="Eklund D.M."/>
            <person name="Florent S.N."/>
            <person name="Flores-Sandoval E."/>
            <person name="Fujiyama A."/>
            <person name="Fukuzawa H."/>
            <person name="Galik B."/>
            <person name="Grimanelli D."/>
            <person name="Grimwood J."/>
            <person name="Grossniklaus U."/>
            <person name="Hamada T."/>
            <person name="Haseloff J."/>
            <person name="Hetherington A.J."/>
            <person name="Higo A."/>
            <person name="Hirakawa Y."/>
            <person name="Hundley H.N."/>
            <person name="Ikeda Y."/>
            <person name="Inoue K."/>
            <person name="Inoue S.I."/>
            <person name="Ishida S."/>
            <person name="Jia Q."/>
            <person name="Kakita M."/>
            <person name="Kanazawa T."/>
            <person name="Kawai Y."/>
            <person name="Kawashima T."/>
            <person name="Kennedy M."/>
            <person name="Kinose K."/>
            <person name="Kinoshita T."/>
            <person name="Kohara Y."/>
            <person name="Koide E."/>
            <person name="Komatsu K."/>
            <person name="Kopischke S."/>
            <person name="Kubo M."/>
            <person name="Kyozuka J."/>
            <person name="Lagercrantz U."/>
            <person name="Lin S.S."/>
            <person name="Lindquist E."/>
            <person name="Lipzen A.M."/>
            <person name="Lu C.W."/>
            <person name="De Luna E."/>
            <person name="Martienssen R.A."/>
            <person name="Minamino N."/>
            <person name="Mizutani M."/>
            <person name="Mizutani M."/>
            <person name="Mochizuki N."/>
            <person name="Monte I."/>
            <person name="Mosher R."/>
            <person name="Nagasaki H."/>
            <person name="Nakagami H."/>
            <person name="Naramoto S."/>
            <person name="Nishitani K."/>
            <person name="Ohtani M."/>
            <person name="Okamoto T."/>
            <person name="Okumura M."/>
            <person name="Phillips J."/>
            <person name="Pollak B."/>
            <person name="Reinders A."/>
            <person name="Rovekamp M."/>
            <person name="Sano R."/>
            <person name="Sawa S."/>
            <person name="Schmid M.W."/>
            <person name="Shirakawa M."/>
            <person name="Solano R."/>
            <person name="Spunde A."/>
            <person name="Suetsugu N."/>
            <person name="Sugano S."/>
            <person name="Sugiyama A."/>
            <person name="Sun R."/>
            <person name="Suzuki Y."/>
            <person name="Takenaka M."/>
            <person name="Takezawa D."/>
            <person name="Tomogane H."/>
            <person name="Tsuzuki M."/>
            <person name="Ueda T."/>
            <person name="Umeda M."/>
            <person name="Ward J.M."/>
            <person name="Watanabe Y."/>
            <person name="Yazaki K."/>
            <person name="Yokoyama R."/>
            <person name="Yoshitake Y."/>
            <person name="Yotsui I."/>
            <person name="Zachgo S."/>
            <person name="Schmutz J."/>
        </authorList>
    </citation>
    <scope>NUCLEOTIDE SEQUENCE [LARGE SCALE GENOMIC DNA]</scope>
    <source>
        <strain evidence="2">Tak-1</strain>
    </source>
</reference>
<name>A0A2R6WB52_MARPO</name>